<dbReference type="Proteomes" id="UP000186955">
    <property type="component" value="Unassembled WGS sequence"/>
</dbReference>
<sequence>MERVESILQATVGVFVHRVKAQAPRTSLQRRTASKLPKYSGRGASTKYPRFDLCVLPESANPELETETWTADTRRWWIYTGWAVILYRWLRIEVWKGGQKGNNASILSLYQQSPAEYSTEFVTRAKTTLLASGGVALQPRPSVPRTCMYTPQHEARSSLPIVINPSQHLWYAPNGHKRVGDAPTGDLKDVAMNGLEAGRACSGGSGLLNKAIPMESPRVAIGFIPAAMERVRKAFFNPLATSKAQIQTILEDLPVGSAHPFSPEKILLCRTENGIEEIDISSYPEDFFFNAMDLGEMGEVLLRRMAGFEDHLSMPSLFNEYVDEVFEDFQIMQAPAPTFKIPVVSDQITILAVSERTPTYYDFCFADKSCNACCWLARTTFPGITHSGDILNGKDLLDYVKINQNSLTEKEICVFISGYQSTLITRFLGTHPALLVADHVEKILYIIPVPLDAATIGDATICCPLVIKRDGDSLICSILPAATTDRNMMCHSDKLVSPAFPEAIKRADFTISTPESTTRSKYCHLQTREATKKSNMYTETVPVIESVKQDTALNSESLQKVIMKENVVFTTHSVTLPFFIDLEKTQIIEFGTSLEFKLLDEEVPTREEQSAVVLPCIFGAELQGPILLATGTVPLNVPFSNEDALRDYYKQLKNAVVIVDERMTDNARNLAPTYRINALFIVQIKPETEPKDNNGVLSLMNSANINAVTALAGPQSLILVQISEKYYFYRGIANRAHLNTSRLAFGSDMTTVLESVGIDSILDPRIDRIINLADANSIILPTTGQLVQPQDLQKLFDEISVDRIQNLEEDISAVIPQLQVLLNQKDIQELSSSLVAALSAKISVVAAPLRDDYTKFLMHEHRAGDPKSVQKKNNMLGELRKITKDMQKALEPVISCLANMISSQTTSKRTHDLKRLVRQTTIQNNVEAVKSMTFETLSGYLETYAGDMGVMLLNIETTLYHELLGNLNHTTIDASECCALDSRILHLEGFDAGIIVEQSQANHDGPLKSAVGPSQPILALPYLSQSSGTGSMLAWVCWDEFVNLKSPYTVRWMEKCNEPHIAALRIIMRNTLAQAVSSREYDIQPESPVTGRLMSALLMAAMSKLAAMRTSKPMELEKAEDTVTRLMRGLFGNLLTIAGSGVRPLSMVWQLFGLNPQNDLPTSPADWIWYETVVALYPYTGWPLRQFYGNLEKLLDKAIVRVVTKNENVAIIKANRMTEMVKFCKLRNIQLAHSRTIITVFMRMLTTEDIDLQPVAARLLAQLPLKLEKQSQGYTRMIGYLKHLGEGGERRANDDLIAASVYTSRSAAFAELKKQVSEACKSKDWARMKEACQRLMITHNGIAALWRVKPESLKVQNIKVYKALSSADFDEIDEDTQSNNLKLTRQVLGDAEIKRVPWQVGKKDQFGGNIEPLDEEFIHEILTGKKLEPAPPATADDIPGKEEKAMIETKDEFAEFASSLQAEFIKTMQKPLSAEEVCDVMNVPVSAMRVFAKALNPDLVWEDLAVNFKRVILELVKDRSSRAESRPVRRLLQIEVGKNLQIEE</sequence>
<name>A0A1Q5U730_9EURO</name>
<comment type="caution">
    <text evidence="1">The sequence shown here is derived from an EMBL/GenBank/DDBJ whole genome shotgun (WGS) entry which is preliminary data.</text>
</comment>
<proteinExistence type="predicted"/>
<keyword evidence="2" id="KW-1185">Reference proteome</keyword>
<protein>
    <submittedName>
        <fullName evidence="1">Uncharacterized protein</fullName>
    </submittedName>
</protein>
<evidence type="ECO:0000313" key="2">
    <source>
        <dbReference type="Proteomes" id="UP000186955"/>
    </source>
</evidence>
<accession>A0A1Q5U730</accession>
<evidence type="ECO:0000313" key="1">
    <source>
        <dbReference type="EMBL" id="OKP08285.1"/>
    </source>
</evidence>
<dbReference type="STRING" id="1316194.A0A1Q5U730"/>
<reference evidence="1 2" key="1">
    <citation type="submission" date="2016-10" db="EMBL/GenBank/DDBJ databases">
        <title>Genome sequence of the ascomycete fungus Penicillium subrubescens.</title>
        <authorList>
            <person name="De Vries R.P."/>
            <person name="Peng M."/>
            <person name="Dilokpimol A."/>
            <person name="Hilden K."/>
            <person name="Makela M.R."/>
            <person name="Grigoriev I."/>
            <person name="Riley R."/>
            <person name="Granchi Z."/>
        </authorList>
    </citation>
    <scope>NUCLEOTIDE SEQUENCE [LARGE SCALE GENOMIC DNA]</scope>
    <source>
        <strain evidence="1 2">CBS 132785</strain>
    </source>
</reference>
<dbReference type="EMBL" id="MNBE01000569">
    <property type="protein sequence ID" value="OKP08285.1"/>
    <property type="molecule type" value="Genomic_DNA"/>
</dbReference>
<organism evidence="1 2">
    <name type="scientific">Penicillium subrubescens</name>
    <dbReference type="NCBI Taxonomy" id="1316194"/>
    <lineage>
        <taxon>Eukaryota</taxon>
        <taxon>Fungi</taxon>
        <taxon>Dikarya</taxon>
        <taxon>Ascomycota</taxon>
        <taxon>Pezizomycotina</taxon>
        <taxon>Eurotiomycetes</taxon>
        <taxon>Eurotiomycetidae</taxon>
        <taxon>Eurotiales</taxon>
        <taxon>Aspergillaceae</taxon>
        <taxon>Penicillium</taxon>
    </lineage>
</organism>
<gene>
    <name evidence="1" type="ORF">PENSUB_5652</name>
</gene>